<feature type="compositionally biased region" description="Basic and acidic residues" evidence="1">
    <location>
        <begin position="202"/>
        <end position="215"/>
    </location>
</feature>
<feature type="region of interest" description="Disordered" evidence="1">
    <location>
        <begin position="202"/>
        <end position="235"/>
    </location>
</feature>
<sequence>MAEANIELNDITNRGKIHQCCLTNLRLLVIFETKTIIDRDSWAQFFAELSASGIKKVYGILVNTSSFRVVEMDLQRHYQLLEDAKYTAPTPFSLALAVPCGESGASTMSGMMIFAETFVTLLLLGLVEYFESKGLKKEREEIDTVLKELRSSDSAQQQKGVVLLRHCMDRLAPPTWSQAERGNEEFTKKLKKMFDERELERMNNAELTHRQREGPNSDVNMSRSKTQTRTSSSMNILFQKPQYLLHQYGPKSPKSASARINVNYQ</sequence>
<protein>
    <submittedName>
        <fullName evidence="2">Uncharacterized protein</fullName>
    </submittedName>
</protein>
<gene>
    <name evidence="2" type="ORF">BT96DRAFT_927276</name>
</gene>
<feature type="compositionally biased region" description="Low complexity" evidence="1">
    <location>
        <begin position="222"/>
        <end position="233"/>
    </location>
</feature>
<keyword evidence="3" id="KW-1185">Reference proteome</keyword>
<evidence type="ECO:0000313" key="2">
    <source>
        <dbReference type="EMBL" id="KAE9388038.1"/>
    </source>
</evidence>
<dbReference type="Proteomes" id="UP000799118">
    <property type="component" value="Unassembled WGS sequence"/>
</dbReference>
<reference evidence="2" key="1">
    <citation type="journal article" date="2019" name="Environ. Microbiol.">
        <title>Fungal ecological strategies reflected in gene transcription - a case study of two litter decomposers.</title>
        <authorList>
            <person name="Barbi F."/>
            <person name="Kohler A."/>
            <person name="Barry K."/>
            <person name="Baskaran P."/>
            <person name="Daum C."/>
            <person name="Fauchery L."/>
            <person name="Ihrmark K."/>
            <person name="Kuo A."/>
            <person name="LaButti K."/>
            <person name="Lipzen A."/>
            <person name="Morin E."/>
            <person name="Grigoriev I.V."/>
            <person name="Henrissat B."/>
            <person name="Lindahl B."/>
            <person name="Martin F."/>
        </authorList>
    </citation>
    <scope>NUCLEOTIDE SEQUENCE</scope>
    <source>
        <strain evidence="2">JB14</strain>
    </source>
</reference>
<organism evidence="2 3">
    <name type="scientific">Gymnopus androsaceus JB14</name>
    <dbReference type="NCBI Taxonomy" id="1447944"/>
    <lineage>
        <taxon>Eukaryota</taxon>
        <taxon>Fungi</taxon>
        <taxon>Dikarya</taxon>
        <taxon>Basidiomycota</taxon>
        <taxon>Agaricomycotina</taxon>
        <taxon>Agaricomycetes</taxon>
        <taxon>Agaricomycetidae</taxon>
        <taxon>Agaricales</taxon>
        <taxon>Marasmiineae</taxon>
        <taxon>Omphalotaceae</taxon>
        <taxon>Gymnopus</taxon>
    </lineage>
</organism>
<dbReference type="EMBL" id="ML769765">
    <property type="protein sequence ID" value="KAE9388038.1"/>
    <property type="molecule type" value="Genomic_DNA"/>
</dbReference>
<dbReference type="AlphaFoldDB" id="A0A6A4GQV9"/>
<evidence type="ECO:0000256" key="1">
    <source>
        <dbReference type="SAM" id="MobiDB-lite"/>
    </source>
</evidence>
<accession>A0A6A4GQV9</accession>
<name>A0A6A4GQV9_9AGAR</name>
<proteinExistence type="predicted"/>
<evidence type="ECO:0000313" key="3">
    <source>
        <dbReference type="Proteomes" id="UP000799118"/>
    </source>
</evidence>